<gene>
    <name evidence="2" type="ORF">CYG68_01950</name>
</gene>
<organism evidence="2 3">
    <name type="scientific">Morganella morganii</name>
    <name type="common">Proteus morganii</name>
    <dbReference type="NCBI Taxonomy" id="582"/>
    <lineage>
        <taxon>Bacteria</taxon>
        <taxon>Pseudomonadati</taxon>
        <taxon>Pseudomonadota</taxon>
        <taxon>Gammaproteobacteria</taxon>
        <taxon>Enterobacterales</taxon>
        <taxon>Morganellaceae</taxon>
        <taxon>Morganella</taxon>
    </lineage>
</organism>
<name>A0A8I0PTP7_MORMO</name>
<reference evidence="2" key="1">
    <citation type="submission" date="2017-12" db="EMBL/GenBank/DDBJ databases">
        <title>Genome sequencing and analysis.</title>
        <authorList>
            <person name="Huang Y.-T."/>
        </authorList>
    </citation>
    <scope>NUCLEOTIDE SEQUENCE</scope>
    <source>
        <strain evidence="2">VGH116</strain>
    </source>
</reference>
<evidence type="ECO:0000256" key="1">
    <source>
        <dbReference type="SAM" id="MobiDB-lite"/>
    </source>
</evidence>
<dbReference type="AlphaFoldDB" id="A0A8I0PTP7"/>
<evidence type="ECO:0000313" key="3">
    <source>
        <dbReference type="Proteomes" id="UP000650477"/>
    </source>
</evidence>
<dbReference type="InterPro" id="IPR018330">
    <property type="entry name" value="RecT_fam"/>
</dbReference>
<dbReference type="GO" id="GO:0003677">
    <property type="term" value="F:DNA binding"/>
    <property type="evidence" value="ECO:0007669"/>
    <property type="project" value="InterPro"/>
</dbReference>
<sequence length="350" mass="39387">MSEVTTVQTNTPPTVMNNTSLLMNPDSMDRLMRFAELMASGTVTVPKHLQGKPSDCLAITMQSARWGMDPYVVGQKTHVINGTLGYEAQLVNAAITSSTAIDGRFHYRYGGEWEKIVGKKDKNRDESGLYVEVGAVLRGDSEITWGEPVYLADVQTRNSPLWTNMPKQQIAYLAIKYWSRLYCPEVIMGVYTPDEIQERAMKDVTPPKERVTLSELSHQQAEPQQPEPVKEVTGELVEEFDAEAIRRAIYIAETLDEVKDIRSRIDDGKKTMGITLFTELKNKAVQAYHVIDSRNLLEAEINSLPEPGTPEAAEAFQKVEQLLNARKTKLGAELHEQFSMTLSDMKPEYQ</sequence>
<accession>A0A8I0PTP7</accession>
<evidence type="ECO:0000313" key="2">
    <source>
        <dbReference type="EMBL" id="MBE8611190.1"/>
    </source>
</evidence>
<dbReference type="EMBL" id="PKLF01000002">
    <property type="protein sequence ID" value="MBE8611190.1"/>
    <property type="molecule type" value="Genomic_DNA"/>
</dbReference>
<feature type="region of interest" description="Disordered" evidence="1">
    <location>
        <begin position="207"/>
        <end position="229"/>
    </location>
</feature>
<protein>
    <submittedName>
        <fullName evidence="2">Enterohemolysin</fullName>
    </submittedName>
</protein>
<dbReference type="Proteomes" id="UP000650477">
    <property type="component" value="Unassembled WGS sequence"/>
</dbReference>
<dbReference type="Pfam" id="PF03837">
    <property type="entry name" value="RecT"/>
    <property type="match status" value="1"/>
</dbReference>
<proteinExistence type="predicted"/>
<dbReference type="GO" id="GO:0006259">
    <property type="term" value="P:DNA metabolic process"/>
    <property type="evidence" value="ECO:0007669"/>
    <property type="project" value="InterPro"/>
</dbReference>
<feature type="compositionally biased region" description="Polar residues" evidence="1">
    <location>
        <begin position="214"/>
        <end position="223"/>
    </location>
</feature>
<comment type="caution">
    <text evidence="2">The sequence shown here is derived from an EMBL/GenBank/DDBJ whole genome shotgun (WGS) entry which is preliminary data.</text>
</comment>